<evidence type="ECO:0000313" key="2">
    <source>
        <dbReference type="Proteomes" id="UP000295444"/>
    </source>
</evidence>
<keyword evidence="2" id="KW-1185">Reference proteome</keyword>
<dbReference type="RefSeq" id="WP_133853173.1">
    <property type="nucleotide sequence ID" value="NZ_SNXZ01000007.1"/>
</dbReference>
<reference evidence="1 2" key="1">
    <citation type="submission" date="2019-03" db="EMBL/GenBank/DDBJ databases">
        <title>Genomic Encyclopedia of Type Strains, Phase IV (KMG-IV): sequencing the most valuable type-strain genomes for metagenomic binning, comparative biology and taxonomic classification.</title>
        <authorList>
            <person name="Goeker M."/>
        </authorList>
    </citation>
    <scope>NUCLEOTIDE SEQUENCE [LARGE SCALE GENOMIC DNA]</scope>
    <source>
        <strain evidence="1 2">DSM 45361</strain>
    </source>
</reference>
<evidence type="ECO:0000313" key="1">
    <source>
        <dbReference type="EMBL" id="TDP92818.1"/>
    </source>
</evidence>
<proteinExistence type="predicted"/>
<dbReference type="OrthoDB" id="4350433at2"/>
<evidence type="ECO:0008006" key="3">
    <source>
        <dbReference type="Google" id="ProtNLM"/>
    </source>
</evidence>
<name>A0A4V3CY53_LABRH</name>
<gene>
    <name evidence="1" type="ORF">EV186_10733</name>
</gene>
<dbReference type="AlphaFoldDB" id="A0A4V3CY53"/>
<dbReference type="EMBL" id="SNXZ01000007">
    <property type="protein sequence ID" value="TDP92818.1"/>
    <property type="molecule type" value="Genomic_DNA"/>
</dbReference>
<sequence>MGVDVFALVTAWEPAVAAYRAADGLDFYWDANVARNQRFLAGDESDDLPELPFLTEVELPGGRSSYLCAGEYYDFLRPHLPTPMRAAADATFGLLLPHLGPEWAPPRHDDLAADAGIEPSANVLYALRPESVRDVLAGQPPWEEVLAIAERYPVRPEPEPNYANEDTFQLTAWQHLATLASASADGRGVVTVISY</sequence>
<dbReference type="Proteomes" id="UP000295444">
    <property type="component" value="Unassembled WGS sequence"/>
</dbReference>
<accession>A0A4V3CY53</accession>
<protein>
    <recommendedName>
        <fullName evidence="3">DUF1877 family protein</fullName>
    </recommendedName>
</protein>
<comment type="caution">
    <text evidence="1">The sequence shown here is derived from an EMBL/GenBank/DDBJ whole genome shotgun (WGS) entry which is preliminary data.</text>
</comment>
<organism evidence="1 2">
    <name type="scientific">Labedaea rhizosphaerae</name>
    <dbReference type="NCBI Taxonomy" id="598644"/>
    <lineage>
        <taxon>Bacteria</taxon>
        <taxon>Bacillati</taxon>
        <taxon>Actinomycetota</taxon>
        <taxon>Actinomycetes</taxon>
        <taxon>Pseudonocardiales</taxon>
        <taxon>Pseudonocardiaceae</taxon>
        <taxon>Labedaea</taxon>
    </lineage>
</organism>